<dbReference type="STRING" id="77586.A0A0D9V5K6"/>
<keyword evidence="4" id="KW-0067">ATP-binding</keyword>
<dbReference type="CDD" id="cd13999">
    <property type="entry name" value="STKc_MAP3K-like"/>
    <property type="match status" value="1"/>
</dbReference>
<feature type="domain" description="Protein kinase" evidence="8">
    <location>
        <begin position="333"/>
        <end position="592"/>
    </location>
</feature>
<feature type="compositionally biased region" description="Basic and acidic residues" evidence="7">
    <location>
        <begin position="150"/>
        <end position="179"/>
    </location>
</feature>
<evidence type="ECO:0000256" key="3">
    <source>
        <dbReference type="ARBA" id="ARBA00022777"/>
    </source>
</evidence>
<dbReference type="SMART" id="SM00220">
    <property type="entry name" value="S_TKc"/>
    <property type="match status" value="1"/>
</dbReference>
<keyword evidence="3" id="KW-0418">Kinase</keyword>
<dbReference type="PANTHER" id="PTHR44329">
    <property type="entry name" value="SERINE/THREONINE-PROTEIN KINASE TNNI3K-RELATED"/>
    <property type="match status" value="1"/>
</dbReference>
<protein>
    <recommendedName>
        <fullName evidence="8">Protein kinase domain-containing protein</fullName>
    </recommendedName>
</protein>
<reference evidence="9 10" key="1">
    <citation type="submission" date="2012-08" db="EMBL/GenBank/DDBJ databases">
        <title>Oryza genome evolution.</title>
        <authorList>
            <person name="Wing R.A."/>
        </authorList>
    </citation>
    <scope>NUCLEOTIDE SEQUENCE</scope>
</reference>
<dbReference type="InterPro" id="IPR001245">
    <property type="entry name" value="Ser-Thr/Tyr_kinase_cat_dom"/>
</dbReference>
<feature type="compositionally biased region" description="Basic and acidic residues" evidence="7">
    <location>
        <begin position="256"/>
        <end position="266"/>
    </location>
</feature>
<keyword evidence="10" id="KW-1185">Reference proteome</keyword>
<dbReference type="PROSITE" id="PS00108">
    <property type="entry name" value="PROTEIN_KINASE_ST"/>
    <property type="match status" value="1"/>
</dbReference>
<evidence type="ECO:0000313" key="9">
    <source>
        <dbReference type="EnsemblPlants" id="LPERR01G26300.1"/>
    </source>
</evidence>
<feature type="compositionally biased region" description="Low complexity" evidence="7">
    <location>
        <begin position="113"/>
        <end position="128"/>
    </location>
</feature>
<dbReference type="InterPro" id="IPR011009">
    <property type="entry name" value="Kinase-like_dom_sf"/>
</dbReference>
<dbReference type="FunFam" id="3.30.200.20:FF:000034">
    <property type="entry name" value="Kinase suppressor of Ras 1"/>
    <property type="match status" value="1"/>
</dbReference>
<reference evidence="10" key="2">
    <citation type="submission" date="2013-12" db="EMBL/GenBank/DDBJ databases">
        <authorList>
            <person name="Yu Y."/>
            <person name="Lee S."/>
            <person name="de Baynast K."/>
            <person name="Wissotski M."/>
            <person name="Liu L."/>
            <person name="Talag J."/>
            <person name="Goicoechea J."/>
            <person name="Angelova A."/>
            <person name="Jetty R."/>
            <person name="Kudrna D."/>
            <person name="Golser W."/>
            <person name="Rivera L."/>
            <person name="Zhang J."/>
            <person name="Wing R."/>
        </authorList>
    </citation>
    <scope>NUCLEOTIDE SEQUENCE</scope>
</reference>
<proteinExistence type="predicted"/>
<keyword evidence="1" id="KW-0808">Transferase</keyword>
<dbReference type="EnsemblPlants" id="LPERR01G26300.1">
    <property type="protein sequence ID" value="LPERR01G26300.1"/>
    <property type="gene ID" value="LPERR01G26300"/>
</dbReference>
<evidence type="ECO:0000256" key="4">
    <source>
        <dbReference type="ARBA" id="ARBA00022840"/>
    </source>
</evidence>
<name>A0A0D9V5K6_9ORYZ</name>
<dbReference type="eggNOG" id="KOG0192">
    <property type="taxonomic scope" value="Eukaryota"/>
</dbReference>
<dbReference type="SUPFAM" id="SSF56112">
    <property type="entry name" value="Protein kinase-like (PK-like)"/>
    <property type="match status" value="1"/>
</dbReference>
<evidence type="ECO:0000259" key="8">
    <source>
        <dbReference type="PROSITE" id="PS50011"/>
    </source>
</evidence>
<dbReference type="Gene3D" id="3.30.200.20">
    <property type="entry name" value="Phosphorylase Kinase, domain 1"/>
    <property type="match status" value="1"/>
</dbReference>
<dbReference type="InterPro" id="IPR051681">
    <property type="entry name" value="Ser/Thr_Kinases-Pseudokinases"/>
</dbReference>
<dbReference type="GO" id="GO:0004674">
    <property type="term" value="F:protein serine/threonine kinase activity"/>
    <property type="evidence" value="ECO:0007669"/>
    <property type="project" value="UniProtKB-EC"/>
</dbReference>
<comment type="catalytic activity">
    <reaction evidence="6">
        <text>L-seryl-[protein] + ATP = O-phospho-L-seryl-[protein] + ADP + H(+)</text>
        <dbReference type="Rhea" id="RHEA:17989"/>
        <dbReference type="Rhea" id="RHEA-COMP:9863"/>
        <dbReference type="Rhea" id="RHEA-COMP:11604"/>
        <dbReference type="ChEBI" id="CHEBI:15378"/>
        <dbReference type="ChEBI" id="CHEBI:29999"/>
        <dbReference type="ChEBI" id="CHEBI:30616"/>
        <dbReference type="ChEBI" id="CHEBI:83421"/>
        <dbReference type="ChEBI" id="CHEBI:456216"/>
        <dbReference type="EC" id="2.7.11.1"/>
    </reaction>
</comment>
<organism evidence="9 10">
    <name type="scientific">Leersia perrieri</name>
    <dbReference type="NCBI Taxonomy" id="77586"/>
    <lineage>
        <taxon>Eukaryota</taxon>
        <taxon>Viridiplantae</taxon>
        <taxon>Streptophyta</taxon>
        <taxon>Embryophyta</taxon>
        <taxon>Tracheophyta</taxon>
        <taxon>Spermatophyta</taxon>
        <taxon>Magnoliopsida</taxon>
        <taxon>Liliopsida</taxon>
        <taxon>Poales</taxon>
        <taxon>Poaceae</taxon>
        <taxon>BOP clade</taxon>
        <taxon>Oryzoideae</taxon>
        <taxon>Oryzeae</taxon>
        <taxon>Oryzinae</taxon>
        <taxon>Leersia</taxon>
    </lineage>
</organism>
<evidence type="ECO:0000256" key="5">
    <source>
        <dbReference type="ARBA" id="ARBA00047899"/>
    </source>
</evidence>
<dbReference type="PROSITE" id="PS50011">
    <property type="entry name" value="PROTEIN_KINASE_DOM"/>
    <property type="match status" value="1"/>
</dbReference>
<comment type="catalytic activity">
    <reaction evidence="5">
        <text>L-threonyl-[protein] + ATP = O-phospho-L-threonyl-[protein] + ADP + H(+)</text>
        <dbReference type="Rhea" id="RHEA:46608"/>
        <dbReference type="Rhea" id="RHEA-COMP:11060"/>
        <dbReference type="Rhea" id="RHEA-COMP:11605"/>
        <dbReference type="ChEBI" id="CHEBI:15378"/>
        <dbReference type="ChEBI" id="CHEBI:30013"/>
        <dbReference type="ChEBI" id="CHEBI:30616"/>
        <dbReference type="ChEBI" id="CHEBI:61977"/>
        <dbReference type="ChEBI" id="CHEBI:456216"/>
        <dbReference type="EC" id="2.7.11.1"/>
    </reaction>
</comment>
<dbReference type="GO" id="GO:0005524">
    <property type="term" value="F:ATP binding"/>
    <property type="evidence" value="ECO:0007669"/>
    <property type="project" value="UniProtKB-KW"/>
</dbReference>
<reference evidence="9" key="3">
    <citation type="submission" date="2015-04" db="UniProtKB">
        <authorList>
            <consortium name="EnsemblPlants"/>
        </authorList>
    </citation>
    <scope>IDENTIFICATION</scope>
</reference>
<evidence type="ECO:0000313" key="10">
    <source>
        <dbReference type="Proteomes" id="UP000032180"/>
    </source>
</evidence>
<dbReference type="AlphaFoldDB" id="A0A0D9V5K6"/>
<dbReference type="Pfam" id="PF07714">
    <property type="entry name" value="PK_Tyr_Ser-Thr"/>
    <property type="match status" value="1"/>
</dbReference>
<dbReference type="InterPro" id="IPR008271">
    <property type="entry name" value="Ser/Thr_kinase_AS"/>
</dbReference>
<sequence length="643" mass="71751">MCDASCTPLFFSSSFALSGLAFHDSSACLESGAGSWNLVEFVESKQSTREEMDDEDYSWVRRTRFSHSVVRSNSGREQFGAFVEQFNRGAARRQRGPGSGFMLHGLNLEPRTRLSSTSSTNSSIRKTTGSSNAQPSSETKPASTSLSSDAKPEQQEKRSDHHPTQETSSKKDDKAENEKMATTTTPGPLEFSFHPDEQTLRLQRASSSPVAFPSKKKMPDADAATRSSSLKVAGEGPKTKTKLKQRARSPPPPPRDVPEVFREAKSSSKRFSTPPPRRKPSSPPASSRSPPPSFAPARAHGKPKHKKDCFDSRKAKVAALEVLEKWTVDRSQLLIGHRFASGAHSRLFHGIYQEQPVAVKFIRQPDDEEDAELAAQLEKQFNTEVTTLSRLHHPNVIKLIGACSSPPVFVVITEFLSGGSLRAFLHKQEHKSLPLEKIISIGLDIAHGIGYIHSQGVVHRDVKPENIIFDSEFRAKIVDFGISCEEAECDPLANDTGTFRWMAPEMMKHKSYGRKVDVYSFGLILWEMFTGSVPYEDLNPFQAAFAVFDKNERPVIPSSCPAALRLLIEQCWTSQPDKRPEFWQIVQILEKFKVVLDRDGTLDNMPCSNLQGNHDHKNWLAHWVQKLKHTHHDLSGPPPPKLL</sequence>
<dbReference type="Gramene" id="LPERR01G26300.1">
    <property type="protein sequence ID" value="LPERR01G26300.1"/>
    <property type="gene ID" value="LPERR01G26300"/>
</dbReference>
<evidence type="ECO:0000256" key="6">
    <source>
        <dbReference type="ARBA" id="ARBA00048679"/>
    </source>
</evidence>
<dbReference type="PANTHER" id="PTHR44329:SF161">
    <property type="entry name" value="OS01G0747400 PROTEIN"/>
    <property type="match status" value="1"/>
</dbReference>
<dbReference type="InterPro" id="IPR000719">
    <property type="entry name" value="Prot_kinase_dom"/>
</dbReference>
<feature type="compositionally biased region" description="Polar residues" evidence="7">
    <location>
        <begin position="200"/>
        <end position="209"/>
    </location>
</feature>
<dbReference type="Gene3D" id="1.10.510.10">
    <property type="entry name" value="Transferase(Phosphotransferase) domain 1"/>
    <property type="match status" value="1"/>
</dbReference>
<dbReference type="PRINTS" id="PR00109">
    <property type="entry name" value="TYRKINASE"/>
</dbReference>
<evidence type="ECO:0000256" key="2">
    <source>
        <dbReference type="ARBA" id="ARBA00022741"/>
    </source>
</evidence>
<evidence type="ECO:0000256" key="7">
    <source>
        <dbReference type="SAM" id="MobiDB-lite"/>
    </source>
</evidence>
<feature type="region of interest" description="Disordered" evidence="7">
    <location>
        <begin position="91"/>
        <end position="310"/>
    </location>
</feature>
<keyword evidence="2" id="KW-0547">Nucleotide-binding</keyword>
<feature type="compositionally biased region" description="Polar residues" evidence="7">
    <location>
        <begin position="129"/>
        <end position="148"/>
    </location>
</feature>
<dbReference type="Proteomes" id="UP000032180">
    <property type="component" value="Chromosome 1"/>
</dbReference>
<evidence type="ECO:0000256" key="1">
    <source>
        <dbReference type="ARBA" id="ARBA00022679"/>
    </source>
</evidence>
<accession>A0A0D9V5K6</accession>